<dbReference type="PROSITE" id="PS50835">
    <property type="entry name" value="IG_LIKE"/>
    <property type="match status" value="4"/>
</dbReference>
<organism evidence="10 11">
    <name type="scientific">Penaeus vannamei</name>
    <name type="common">Whiteleg shrimp</name>
    <name type="synonym">Litopenaeus vannamei</name>
    <dbReference type="NCBI Taxonomy" id="6689"/>
    <lineage>
        <taxon>Eukaryota</taxon>
        <taxon>Metazoa</taxon>
        <taxon>Ecdysozoa</taxon>
        <taxon>Arthropoda</taxon>
        <taxon>Crustacea</taxon>
        <taxon>Multicrustacea</taxon>
        <taxon>Malacostraca</taxon>
        <taxon>Eumalacostraca</taxon>
        <taxon>Eucarida</taxon>
        <taxon>Decapoda</taxon>
        <taxon>Dendrobranchiata</taxon>
        <taxon>Penaeoidea</taxon>
        <taxon>Penaeidae</taxon>
        <taxon>Penaeus</taxon>
    </lineage>
</organism>
<evidence type="ECO:0000256" key="2">
    <source>
        <dbReference type="ARBA" id="ARBA00022692"/>
    </source>
</evidence>
<keyword evidence="4" id="KW-0677">Repeat</keyword>
<dbReference type="Pfam" id="PF07679">
    <property type="entry name" value="I-set"/>
    <property type="match status" value="4"/>
</dbReference>
<dbReference type="GO" id="GO:0070593">
    <property type="term" value="P:dendrite self-avoidance"/>
    <property type="evidence" value="ECO:0007669"/>
    <property type="project" value="TreeGrafter"/>
</dbReference>
<dbReference type="GO" id="GO:0007156">
    <property type="term" value="P:homophilic cell adhesion via plasma membrane adhesion molecules"/>
    <property type="evidence" value="ECO:0007669"/>
    <property type="project" value="TreeGrafter"/>
</dbReference>
<dbReference type="Gene3D" id="2.60.40.10">
    <property type="entry name" value="Immunoglobulins"/>
    <property type="match status" value="4"/>
</dbReference>
<keyword evidence="5" id="KW-1133">Transmembrane helix</keyword>
<evidence type="ECO:0000313" key="10">
    <source>
        <dbReference type="EMBL" id="ROT80012.1"/>
    </source>
</evidence>
<dbReference type="InterPro" id="IPR013098">
    <property type="entry name" value="Ig_I-set"/>
</dbReference>
<feature type="domain" description="Ig-like" evidence="9">
    <location>
        <begin position="177"/>
        <end position="264"/>
    </location>
</feature>
<dbReference type="GO" id="GO:0030424">
    <property type="term" value="C:axon"/>
    <property type="evidence" value="ECO:0007669"/>
    <property type="project" value="TreeGrafter"/>
</dbReference>
<dbReference type="GO" id="GO:0007411">
    <property type="term" value="P:axon guidance"/>
    <property type="evidence" value="ECO:0007669"/>
    <property type="project" value="TreeGrafter"/>
</dbReference>
<reference evidence="10 11" key="1">
    <citation type="submission" date="2018-04" db="EMBL/GenBank/DDBJ databases">
        <authorList>
            <person name="Zhang X."/>
            <person name="Yuan J."/>
            <person name="Li F."/>
            <person name="Xiang J."/>
        </authorList>
    </citation>
    <scope>NUCLEOTIDE SEQUENCE [LARGE SCALE GENOMIC DNA]</scope>
    <source>
        <tissue evidence="10">Muscle</tissue>
    </source>
</reference>
<evidence type="ECO:0000256" key="1">
    <source>
        <dbReference type="ARBA" id="ARBA00004167"/>
    </source>
</evidence>
<keyword evidence="2" id="KW-0812">Transmembrane</keyword>
<dbReference type="OrthoDB" id="5985519at2759"/>
<evidence type="ECO:0000259" key="9">
    <source>
        <dbReference type="PROSITE" id="PS50835"/>
    </source>
</evidence>
<protein>
    <submittedName>
        <fullName evidence="10">Putative hemicentin-1</fullName>
    </submittedName>
</protein>
<dbReference type="PANTHER" id="PTHR10075">
    <property type="entry name" value="BASIGIN RELATED"/>
    <property type="match status" value="1"/>
</dbReference>
<keyword evidence="7" id="KW-1015">Disulfide bond</keyword>
<gene>
    <name evidence="10" type="ORF">C7M84_001284</name>
</gene>
<evidence type="ECO:0000256" key="6">
    <source>
        <dbReference type="ARBA" id="ARBA00023136"/>
    </source>
</evidence>
<evidence type="ECO:0000256" key="3">
    <source>
        <dbReference type="ARBA" id="ARBA00022729"/>
    </source>
</evidence>
<dbReference type="InterPro" id="IPR013783">
    <property type="entry name" value="Ig-like_fold"/>
</dbReference>
<proteinExistence type="predicted"/>
<dbReference type="AlphaFoldDB" id="A0A423TUB3"/>
<evidence type="ECO:0000256" key="5">
    <source>
        <dbReference type="ARBA" id="ARBA00022989"/>
    </source>
</evidence>
<dbReference type="GO" id="GO:0098632">
    <property type="term" value="F:cell-cell adhesion mediator activity"/>
    <property type="evidence" value="ECO:0007669"/>
    <property type="project" value="TreeGrafter"/>
</dbReference>
<keyword evidence="3" id="KW-0732">Signal</keyword>
<dbReference type="SMART" id="SM00408">
    <property type="entry name" value="IGc2"/>
    <property type="match status" value="4"/>
</dbReference>
<comment type="caution">
    <text evidence="10">The sequence shown here is derived from an EMBL/GenBank/DDBJ whole genome shotgun (WGS) entry which is preliminary data.</text>
</comment>
<sequence>MEEPKILPVQDKAWLQCYAEGTPTPSVTWLKEGKVEVAPMSFIEVEDGNLQIHGVQRSDAGTYTCVASNVAGSAQANVVLEVGSPPSVVQAPADTVVEIGSTGGLSCYGVGVPEPSITWRREDGAPLPPHVTHDRDGNLRVQGMKVEDEGTYLCTLENLYDSVTLRATISVSGLLAPLIAAPPDPNLKATLDAPVTLPCTVIMANPAPDLVWLHDGVPVRSSKGMVVKSDGTLSIFSVSVKHEGEYQCVATNVAGNSSQTLNLKVLVPPRAKSRRVEDNVEALEGDVVKLKCPVKADPRPNFIWHKNGQPISRTSPRMRVLQDGILVIRQLLAEDAGTYVCTAINAAGATKIAVVLDVHGG</sequence>
<feature type="domain" description="Ig-like" evidence="9">
    <location>
        <begin position="1"/>
        <end position="81"/>
    </location>
</feature>
<evidence type="ECO:0000256" key="4">
    <source>
        <dbReference type="ARBA" id="ARBA00022737"/>
    </source>
</evidence>
<dbReference type="FunFam" id="2.60.40.10:FF:000008">
    <property type="entry name" value="roundabout homolog 2 isoform X2"/>
    <property type="match status" value="1"/>
</dbReference>
<dbReference type="FunFam" id="2.60.40.10:FF:000032">
    <property type="entry name" value="palladin isoform X1"/>
    <property type="match status" value="1"/>
</dbReference>
<feature type="domain" description="Ig-like" evidence="9">
    <location>
        <begin position="86"/>
        <end position="170"/>
    </location>
</feature>
<dbReference type="SMART" id="SM00409">
    <property type="entry name" value="IG"/>
    <property type="match status" value="4"/>
</dbReference>
<reference evidence="10 11" key="2">
    <citation type="submission" date="2019-01" db="EMBL/GenBank/DDBJ databases">
        <title>The decoding of complex shrimp genome reveals the adaptation for benthos swimmer, frequently molting mechanism and breeding impact on genome.</title>
        <authorList>
            <person name="Sun Y."/>
            <person name="Gao Y."/>
            <person name="Yu Y."/>
        </authorList>
    </citation>
    <scope>NUCLEOTIDE SEQUENCE [LARGE SCALE GENOMIC DNA]</scope>
    <source>
        <tissue evidence="10">Muscle</tissue>
    </source>
</reference>
<comment type="subcellular location">
    <subcellularLocation>
        <location evidence="1">Membrane</location>
        <topology evidence="1">Single-pass membrane protein</topology>
    </subcellularLocation>
</comment>
<evidence type="ECO:0000256" key="7">
    <source>
        <dbReference type="ARBA" id="ARBA00023157"/>
    </source>
</evidence>
<dbReference type="PANTHER" id="PTHR10075:SF103">
    <property type="entry name" value="ROUNDABOUT HOMOLOG 4"/>
    <property type="match status" value="1"/>
</dbReference>
<keyword evidence="11" id="KW-1185">Reference proteome</keyword>
<dbReference type="InterPro" id="IPR036179">
    <property type="entry name" value="Ig-like_dom_sf"/>
</dbReference>
<dbReference type="InterPro" id="IPR003599">
    <property type="entry name" value="Ig_sub"/>
</dbReference>
<dbReference type="Proteomes" id="UP000283509">
    <property type="component" value="Unassembled WGS sequence"/>
</dbReference>
<dbReference type="InterPro" id="IPR007110">
    <property type="entry name" value="Ig-like_dom"/>
</dbReference>
<keyword evidence="8" id="KW-0393">Immunoglobulin domain</keyword>
<name>A0A423TUB3_PENVA</name>
<keyword evidence="6" id="KW-0472">Membrane</keyword>
<dbReference type="InterPro" id="IPR003598">
    <property type="entry name" value="Ig_sub2"/>
</dbReference>
<dbReference type="SUPFAM" id="SSF48726">
    <property type="entry name" value="Immunoglobulin"/>
    <property type="match status" value="4"/>
</dbReference>
<dbReference type="GO" id="GO:0005886">
    <property type="term" value="C:plasma membrane"/>
    <property type="evidence" value="ECO:0007669"/>
    <property type="project" value="TreeGrafter"/>
</dbReference>
<evidence type="ECO:0000256" key="8">
    <source>
        <dbReference type="ARBA" id="ARBA00023319"/>
    </source>
</evidence>
<feature type="domain" description="Ig-like" evidence="9">
    <location>
        <begin position="269"/>
        <end position="357"/>
    </location>
</feature>
<evidence type="ECO:0000313" key="11">
    <source>
        <dbReference type="Proteomes" id="UP000283509"/>
    </source>
</evidence>
<dbReference type="STRING" id="6689.A0A423TUB3"/>
<dbReference type="FunFam" id="2.60.40.10:FF:000130">
    <property type="entry name" value="Hemicentin 1"/>
    <property type="match status" value="1"/>
</dbReference>
<accession>A0A423TUB3</accession>
<dbReference type="EMBL" id="QCYY01001167">
    <property type="protein sequence ID" value="ROT80012.1"/>
    <property type="molecule type" value="Genomic_DNA"/>
</dbReference>